<dbReference type="Pfam" id="PF10604">
    <property type="entry name" value="Polyketide_cyc2"/>
    <property type="match status" value="1"/>
</dbReference>
<keyword evidence="2" id="KW-1185">Reference proteome</keyword>
<dbReference type="GeneID" id="68615228"/>
<organism evidence="1 2">
    <name type="scientific">Haladaptatus pallidirubidus</name>
    <dbReference type="NCBI Taxonomy" id="1008152"/>
    <lineage>
        <taxon>Archaea</taxon>
        <taxon>Methanobacteriati</taxon>
        <taxon>Methanobacteriota</taxon>
        <taxon>Stenosarchaea group</taxon>
        <taxon>Halobacteria</taxon>
        <taxon>Halobacteriales</taxon>
        <taxon>Haladaptataceae</taxon>
        <taxon>Haladaptatus</taxon>
    </lineage>
</organism>
<evidence type="ECO:0000313" key="1">
    <source>
        <dbReference type="EMBL" id="GAA5042239.1"/>
    </source>
</evidence>
<comment type="caution">
    <text evidence="1">The sequence shown here is derived from an EMBL/GenBank/DDBJ whole genome shotgun (WGS) entry which is preliminary data.</text>
</comment>
<dbReference type="RefSeq" id="WP_227775339.1">
    <property type="nucleotide sequence ID" value="NZ_BAABKX010000001.1"/>
</dbReference>
<accession>A0AAV3UC26</accession>
<proteinExistence type="predicted"/>
<name>A0AAV3UC26_9EURY</name>
<gene>
    <name evidence="1" type="ORF">GCM10025751_05400</name>
</gene>
<dbReference type="InterPro" id="IPR023393">
    <property type="entry name" value="START-like_dom_sf"/>
</dbReference>
<dbReference type="SUPFAM" id="SSF55961">
    <property type="entry name" value="Bet v1-like"/>
    <property type="match status" value="1"/>
</dbReference>
<sequence length="142" mass="16351">MTVRVERTFELSVPPEDVWEFLADPKRRASAISVVADYDAHEGHRATWHIELPIPFVNKTIPVETEDVAREEPRYVKFVGRSSALRVTGEHEIEPTGKGCRLINRFVVDGRVPGIERYFKKHLDDELQNLEEKLREEVGVTT</sequence>
<evidence type="ECO:0000313" key="2">
    <source>
        <dbReference type="Proteomes" id="UP001501729"/>
    </source>
</evidence>
<protein>
    <submittedName>
        <fullName evidence="1">SRPBCC family protein</fullName>
    </submittedName>
</protein>
<dbReference type="Proteomes" id="UP001501729">
    <property type="component" value="Unassembled WGS sequence"/>
</dbReference>
<dbReference type="InterPro" id="IPR019587">
    <property type="entry name" value="Polyketide_cyclase/dehydratase"/>
</dbReference>
<dbReference type="EMBL" id="BAABKX010000001">
    <property type="protein sequence ID" value="GAA5042239.1"/>
    <property type="molecule type" value="Genomic_DNA"/>
</dbReference>
<dbReference type="Gene3D" id="3.30.530.20">
    <property type="match status" value="1"/>
</dbReference>
<reference evidence="1 2" key="1">
    <citation type="journal article" date="2019" name="Int. J. Syst. Evol. Microbiol.">
        <title>The Global Catalogue of Microorganisms (GCM) 10K type strain sequencing project: providing services to taxonomists for standard genome sequencing and annotation.</title>
        <authorList>
            <consortium name="The Broad Institute Genomics Platform"/>
            <consortium name="The Broad Institute Genome Sequencing Center for Infectious Disease"/>
            <person name="Wu L."/>
            <person name="Ma J."/>
        </authorList>
    </citation>
    <scope>NUCLEOTIDE SEQUENCE [LARGE SCALE GENOMIC DNA]</scope>
    <source>
        <strain evidence="1 2">JCM 17504</strain>
    </source>
</reference>
<dbReference type="CDD" id="cd07812">
    <property type="entry name" value="SRPBCC"/>
    <property type="match status" value="1"/>
</dbReference>
<dbReference type="AlphaFoldDB" id="A0AAV3UC26"/>